<evidence type="ECO:0000313" key="2">
    <source>
        <dbReference type="Proteomes" id="UP000239047"/>
    </source>
</evidence>
<name>A0A2S5GB02_9BACL</name>
<keyword evidence="2" id="KW-1185">Reference proteome</keyword>
<comment type="caution">
    <text evidence="1">The sequence shown here is derived from an EMBL/GenBank/DDBJ whole genome shotgun (WGS) entry which is preliminary data.</text>
</comment>
<reference evidence="1 2" key="1">
    <citation type="submission" date="2018-02" db="EMBL/GenBank/DDBJ databases">
        <title>Jeotgalibacillus proteolyticum sp. nov. a protease producing bacterium isolated from ocean sediments of Laizhou Bay.</title>
        <authorList>
            <person name="Li Y."/>
        </authorList>
    </citation>
    <scope>NUCLEOTIDE SEQUENCE [LARGE SCALE GENOMIC DNA]</scope>
    <source>
        <strain evidence="1 2">22-7</strain>
    </source>
</reference>
<dbReference type="RefSeq" id="WP_104058125.1">
    <property type="nucleotide sequence ID" value="NZ_PREZ01000004.1"/>
</dbReference>
<evidence type="ECO:0000313" key="1">
    <source>
        <dbReference type="EMBL" id="PPA70176.1"/>
    </source>
</evidence>
<organism evidence="1 2">
    <name type="scientific">Jeotgalibacillus proteolyticus</name>
    <dbReference type="NCBI Taxonomy" id="2082395"/>
    <lineage>
        <taxon>Bacteria</taxon>
        <taxon>Bacillati</taxon>
        <taxon>Bacillota</taxon>
        <taxon>Bacilli</taxon>
        <taxon>Bacillales</taxon>
        <taxon>Caryophanaceae</taxon>
        <taxon>Jeotgalibacillus</taxon>
    </lineage>
</organism>
<dbReference type="AlphaFoldDB" id="A0A2S5GB02"/>
<proteinExistence type="predicted"/>
<dbReference type="EMBL" id="PREZ01000004">
    <property type="protein sequence ID" value="PPA70176.1"/>
    <property type="molecule type" value="Genomic_DNA"/>
</dbReference>
<protein>
    <submittedName>
        <fullName evidence="1">Uncharacterized protein</fullName>
    </submittedName>
</protein>
<sequence>MGWESSLAQYYGLAIAAQKVVSDKSSIESYIKHLHYRKWTDVNEKIARSFLSVLCLSVVDQYLKGTSMEENASMHQISKDSVVDYLKLSSRVFKKIME</sequence>
<accession>A0A2S5GB02</accession>
<gene>
    <name evidence="1" type="ORF">C4B60_11355</name>
</gene>
<dbReference type="Proteomes" id="UP000239047">
    <property type="component" value="Unassembled WGS sequence"/>
</dbReference>